<gene>
    <name evidence="2" type="ORF">EV383_0811</name>
</gene>
<feature type="transmembrane region" description="Helical" evidence="1">
    <location>
        <begin position="17"/>
        <end position="39"/>
    </location>
</feature>
<evidence type="ECO:0000313" key="3">
    <source>
        <dbReference type="Proteomes" id="UP000291591"/>
    </source>
</evidence>
<reference evidence="2 3" key="1">
    <citation type="submission" date="2019-02" db="EMBL/GenBank/DDBJ databases">
        <title>Sequencing the genomes of 1000 actinobacteria strains.</title>
        <authorList>
            <person name="Klenk H.-P."/>
        </authorList>
    </citation>
    <scope>NUCLEOTIDE SEQUENCE [LARGE SCALE GENOMIC DNA]</scope>
    <source>
        <strain evidence="2 3">DSM 45779</strain>
    </source>
</reference>
<comment type="caution">
    <text evidence="2">The sequence shown here is derived from an EMBL/GenBank/DDBJ whole genome shotgun (WGS) entry which is preliminary data.</text>
</comment>
<proteinExistence type="predicted"/>
<accession>A0A4Q7UT06</accession>
<dbReference type="EMBL" id="SHKL01000001">
    <property type="protein sequence ID" value="RZT83978.1"/>
    <property type="molecule type" value="Genomic_DNA"/>
</dbReference>
<name>A0A4Q7UT06_PSEST</name>
<keyword evidence="3" id="KW-1185">Reference proteome</keyword>
<evidence type="ECO:0000313" key="2">
    <source>
        <dbReference type="EMBL" id="RZT83978.1"/>
    </source>
</evidence>
<sequence>MGRITSSITGVTGDRSVLTGVVLFALIAFSPAVLLWLVLRLPRAVQVLWERWRPAPQARATRAPLESLVRNLRRLHAERRGPPATTRVRRTALLAAYDDVLLDVCDAVGIPDPPLRAAVVAGGTAGALDPDRDLARLRTEAAVEEAGIALDRPAAA</sequence>
<keyword evidence="1" id="KW-0472">Membrane</keyword>
<dbReference type="Proteomes" id="UP000291591">
    <property type="component" value="Unassembled WGS sequence"/>
</dbReference>
<organism evidence="2 3">
    <name type="scientific">Pseudonocardia sediminis</name>
    <dbReference type="NCBI Taxonomy" id="1397368"/>
    <lineage>
        <taxon>Bacteria</taxon>
        <taxon>Bacillati</taxon>
        <taxon>Actinomycetota</taxon>
        <taxon>Actinomycetes</taxon>
        <taxon>Pseudonocardiales</taxon>
        <taxon>Pseudonocardiaceae</taxon>
        <taxon>Pseudonocardia</taxon>
    </lineage>
</organism>
<evidence type="ECO:0000256" key="1">
    <source>
        <dbReference type="SAM" id="Phobius"/>
    </source>
</evidence>
<keyword evidence="1" id="KW-0812">Transmembrane</keyword>
<keyword evidence="1" id="KW-1133">Transmembrane helix</keyword>
<protein>
    <submittedName>
        <fullName evidence="2">Uncharacterized protein</fullName>
    </submittedName>
</protein>
<dbReference type="AlphaFoldDB" id="A0A4Q7UT06"/>